<evidence type="ECO:0000256" key="3">
    <source>
        <dbReference type="ARBA" id="ARBA00022454"/>
    </source>
</evidence>
<dbReference type="PROSITE" id="PS50867">
    <property type="entry name" value="PRE_SET"/>
    <property type="match status" value="1"/>
</dbReference>
<proteinExistence type="predicted"/>
<dbReference type="PANTHER" id="PTHR46024:SF1">
    <property type="entry name" value="HISTONE-LYSINE N-METHYLTRANSFERASE EGGLESS"/>
    <property type="match status" value="1"/>
</dbReference>
<accession>A0A0V0XKV9</accession>
<evidence type="ECO:0000313" key="10">
    <source>
        <dbReference type="Proteomes" id="UP000054815"/>
    </source>
</evidence>
<evidence type="ECO:0000256" key="4">
    <source>
        <dbReference type="ARBA" id="ARBA00022603"/>
    </source>
</evidence>
<dbReference type="GO" id="GO:0005694">
    <property type="term" value="C:chromosome"/>
    <property type="evidence" value="ECO:0007669"/>
    <property type="project" value="UniProtKB-SubCell"/>
</dbReference>
<keyword evidence="9" id="KW-0808">Transferase</keyword>
<keyword evidence="6" id="KW-0539">Nucleus</keyword>
<dbReference type="InterPro" id="IPR007728">
    <property type="entry name" value="Pre-SET_dom"/>
</dbReference>
<comment type="subcellular location">
    <subcellularLocation>
        <location evidence="2">Chromosome</location>
    </subcellularLocation>
    <subcellularLocation>
        <location evidence="1">Nucleus</location>
    </subcellularLocation>
</comment>
<gene>
    <name evidence="9" type="primary">SUVH4</name>
    <name evidence="9" type="ORF">T4E_2255</name>
</gene>
<evidence type="ECO:0000313" key="9">
    <source>
        <dbReference type="EMBL" id="KRX88542.1"/>
    </source>
</evidence>
<dbReference type="InterPro" id="IPR036457">
    <property type="entry name" value="PPM-type-like_dom_sf"/>
</dbReference>
<dbReference type="Pfam" id="PF00856">
    <property type="entry name" value="SET"/>
    <property type="match status" value="1"/>
</dbReference>
<dbReference type="GO" id="GO:0042054">
    <property type="term" value="F:histone methyltransferase activity"/>
    <property type="evidence" value="ECO:0007669"/>
    <property type="project" value="InterPro"/>
</dbReference>
<feature type="non-terminal residue" evidence="9">
    <location>
        <position position="1"/>
    </location>
</feature>
<comment type="caution">
    <text evidence="9">The sequence shown here is derived from an EMBL/GenBank/DDBJ whole genome shotgun (WGS) entry which is preliminary data.</text>
</comment>
<dbReference type="GO" id="GO:0005634">
    <property type="term" value="C:nucleus"/>
    <property type="evidence" value="ECO:0007669"/>
    <property type="project" value="UniProtKB-SubCell"/>
</dbReference>
<dbReference type="InterPro" id="IPR051516">
    <property type="entry name" value="SETDB_methyltransferase"/>
</dbReference>
<keyword evidence="5" id="KW-0949">S-adenosyl-L-methionine</keyword>
<feature type="domain" description="Pre-SET" evidence="8">
    <location>
        <begin position="121"/>
        <end position="191"/>
    </location>
</feature>
<dbReference type="GO" id="GO:0008270">
    <property type="term" value="F:zinc ion binding"/>
    <property type="evidence" value="ECO:0007669"/>
    <property type="project" value="InterPro"/>
</dbReference>
<evidence type="ECO:0000256" key="6">
    <source>
        <dbReference type="ARBA" id="ARBA00023242"/>
    </source>
</evidence>
<reference evidence="9 10" key="1">
    <citation type="submission" date="2015-01" db="EMBL/GenBank/DDBJ databases">
        <title>Evolution of Trichinella species and genotypes.</title>
        <authorList>
            <person name="Korhonen P.K."/>
            <person name="Edoardo P."/>
            <person name="Giuseppe L.R."/>
            <person name="Gasser R.B."/>
        </authorList>
    </citation>
    <scope>NUCLEOTIDE SEQUENCE [LARGE SCALE GENOMIC DNA]</scope>
    <source>
        <strain evidence="9">ISS141</strain>
    </source>
</reference>
<dbReference type="SMART" id="SM00468">
    <property type="entry name" value="PreSET"/>
    <property type="match status" value="1"/>
</dbReference>
<dbReference type="InterPro" id="IPR046341">
    <property type="entry name" value="SET_dom_sf"/>
</dbReference>
<dbReference type="Gene3D" id="2.170.270.10">
    <property type="entry name" value="SET domain"/>
    <property type="match status" value="1"/>
</dbReference>
<dbReference type="InterPro" id="IPR000222">
    <property type="entry name" value="PP2C_BS"/>
</dbReference>
<evidence type="ECO:0000256" key="5">
    <source>
        <dbReference type="ARBA" id="ARBA00022691"/>
    </source>
</evidence>
<organism evidence="9 10">
    <name type="scientific">Trichinella pseudospiralis</name>
    <name type="common">Parasitic roundworm</name>
    <dbReference type="NCBI Taxonomy" id="6337"/>
    <lineage>
        <taxon>Eukaryota</taxon>
        <taxon>Metazoa</taxon>
        <taxon>Ecdysozoa</taxon>
        <taxon>Nematoda</taxon>
        <taxon>Enoplea</taxon>
        <taxon>Dorylaimia</taxon>
        <taxon>Trichinellida</taxon>
        <taxon>Trichinellidae</taxon>
        <taxon>Trichinella</taxon>
    </lineage>
</organism>
<evidence type="ECO:0000256" key="2">
    <source>
        <dbReference type="ARBA" id="ARBA00004286"/>
    </source>
</evidence>
<keyword evidence="4 9" id="KW-0489">Methyltransferase</keyword>
<evidence type="ECO:0000256" key="1">
    <source>
        <dbReference type="ARBA" id="ARBA00004123"/>
    </source>
</evidence>
<dbReference type="SMART" id="SM00317">
    <property type="entry name" value="SET"/>
    <property type="match status" value="1"/>
</dbReference>
<keyword evidence="3" id="KW-0158">Chromosome</keyword>
<dbReference type="PROSITE" id="PS50280">
    <property type="entry name" value="SET"/>
    <property type="match status" value="1"/>
</dbReference>
<dbReference type="PANTHER" id="PTHR46024">
    <property type="entry name" value="HISTONE-LYSINE N-METHYLTRANSFERASE EGGLESS"/>
    <property type="match status" value="1"/>
</dbReference>
<feature type="domain" description="SET" evidence="7">
    <location>
        <begin position="194"/>
        <end position="313"/>
    </location>
</feature>
<sequence>LNTIRMRTKNYGKITKYRCAAIVHWVKSQEALTRTRGQKTRMHIFQNKLAFFSLNCHSDLSAKMMMFRKLVKPDISNGQEKHPIPAYNRYGTNPPDLENFVYSRSGKIEPNLPLYSWGKLQGCKCKNGCSAQSRCPCILQNMVKRPAIGLDFRLRSAYFQKGLKVRDFNIRECGPSCTCTNNCPNKQSQNRTSMKFYVEMTAAKGWGLFADSYLLPRTFICEYAGVLRIHDSDSNAPNNPYCMQVISKTEGTHGIYVDSLNFGNFSRFINHSCAPNAFAVPVRVEYEDLKLARTCIFALRPIQRDTEITIDYSFAFWNKKNAPLPCMCKTPICLGRKFVGNDDLLCSVYAYQRRLCFTQIKYQLTHIELVANAPCEDHRSEGYFQLDNSYFFGIFDGHAGTHCARTVASRLYDYMALPLLPEKLIREVSQGFHLPLVKMLNTSSNYKCEASVQVGIQSVGR</sequence>
<dbReference type="Proteomes" id="UP000054815">
    <property type="component" value="Unassembled WGS sequence"/>
</dbReference>
<dbReference type="Gene3D" id="3.60.40.10">
    <property type="entry name" value="PPM-type phosphatase domain"/>
    <property type="match status" value="1"/>
</dbReference>
<protein>
    <submittedName>
        <fullName evidence="9">Histone-lysine N-methyltransferase, H3 lysine-9 specific SUVH4</fullName>
    </submittedName>
</protein>
<name>A0A0V0XKV9_TRIPS</name>
<evidence type="ECO:0000259" key="8">
    <source>
        <dbReference type="PROSITE" id="PS50867"/>
    </source>
</evidence>
<dbReference type="SUPFAM" id="SSF81606">
    <property type="entry name" value="PP2C-like"/>
    <property type="match status" value="1"/>
</dbReference>
<dbReference type="AlphaFoldDB" id="A0A0V0XKV9"/>
<dbReference type="EMBL" id="JYDU01000232">
    <property type="protein sequence ID" value="KRX88542.1"/>
    <property type="molecule type" value="Genomic_DNA"/>
</dbReference>
<dbReference type="PROSITE" id="PS01032">
    <property type="entry name" value="PPM_1"/>
    <property type="match status" value="1"/>
</dbReference>
<dbReference type="SUPFAM" id="SSF82199">
    <property type="entry name" value="SET domain"/>
    <property type="match status" value="1"/>
</dbReference>
<dbReference type="GO" id="GO:0032259">
    <property type="term" value="P:methylation"/>
    <property type="evidence" value="ECO:0007669"/>
    <property type="project" value="UniProtKB-KW"/>
</dbReference>
<evidence type="ECO:0000259" key="7">
    <source>
        <dbReference type="PROSITE" id="PS50280"/>
    </source>
</evidence>
<dbReference type="InterPro" id="IPR001214">
    <property type="entry name" value="SET_dom"/>
</dbReference>